<evidence type="ECO:0000313" key="4">
    <source>
        <dbReference type="Proteomes" id="UP000265768"/>
    </source>
</evidence>
<sequence length="241" mass="26725">MSSVFLYLAIVAMWGGVLVPMWLRRDHDGMARRSRRTADAGDAALPAFTSTADAADDTAPLAAISLENPPPEEEDHSHRDAPDPRSQMPDTYEGEEPPRDEAEAEEAEAGTRGAEARAPRPARRRARIVALRRRRLLYCVLLLATGVILTTAKVTPWWAPIPFVLLLTGYLAVLRTAVRMDAERRAALAKARALRAQARHERALARKRAEESQRSAEIIALKPKDEPFDQYAEPHRPAVGD</sequence>
<dbReference type="OrthoDB" id="3544402at2"/>
<dbReference type="RefSeq" id="WP_119926208.1">
    <property type="nucleotide sequence ID" value="NZ_QZEY01000003.1"/>
</dbReference>
<proteinExistence type="predicted"/>
<reference evidence="3 4" key="1">
    <citation type="submission" date="2018-09" db="EMBL/GenBank/DDBJ databases">
        <title>YIM 75507 draft genome.</title>
        <authorList>
            <person name="Tang S."/>
            <person name="Feng Y."/>
        </authorList>
    </citation>
    <scope>NUCLEOTIDE SEQUENCE [LARGE SCALE GENOMIC DNA]</scope>
    <source>
        <strain evidence="3 4">YIM 75507</strain>
    </source>
</reference>
<feature type="compositionally biased region" description="Basic and acidic residues" evidence="1">
    <location>
        <begin position="204"/>
        <end position="214"/>
    </location>
</feature>
<evidence type="ECO:0000313" key="3">
    <source>
        <dbReference type="EMBL" id="RJL33248.1"/>
    </source>
</evidence>
<organism evidence="3 4">
    <name type="scientific">Bailinhaonella thermotolerans</name>
    <dbReference type="NCBI Taxonomy" id="1070861"/>
    <lineage>
        <taxon>Bacteria</taxon>
        <taxon>Bacillati</taxon>
        <taxon>Actinomycetota</taxon>
        <taxon>Actinomycetes</taxon>
        <taxon>Streptosporangiales</taxon>
        <taxon>Streptosporangiaceae</taxon>
        <taxon>Bailinhaonella</taxon>
    </lineage>
</organism>
<dbReference type="Proteomes" id="UP000265768">
    <property type="component" value="Unassembled WGS sequence"/>
</dbReference>
<keyword evidence="2" id="KW-0812">Transmembrane</keyword>
<comment type="caution">
    <text evidence="3">The sequence shown here is derived from an EMBL/GenBank/DDBJ whole genome shotgun (WGS) entry which is preliminary data.</text>
</comment>
<evidence type="ECO:0000256" key="2">
    <source>
        <dbReference type="SAM" id="Phobius"/>
    </source>
</evidence>
<gene>
    <name evidence="3" type="ORF">D5H75_10505</name>
</gene>
<evidence type="ECO:0000256" key="1">
    <source>
        <dbReference type="SAM" id="MobiDB-lite"/>
    </source>
</evidence>
<accession>A0A3A4AZZ9</accession>
<keyword evidence="2" id="KW-1133">Transmembrane helix</keyword>
<feature type="transmembrane region" description="Helical" evidence="2">
    <location>
        <begin position="158"/>
        <end position="178"/>
    </location>
</feature>
<dbReference type="EMBL" id="QZEY01000003">
    <property type="protein sequence ID" value="RJL33248.1"/>
    <property type="molecule type" value="Genomic_DNA"/>
</dbReference>
<name>A0A3A4AZZ9_9ACTN</name>
<feature type="transmembrane region" description="Helical" evidence="2">
    <location>
        <begin position="135"/>
        <end position="152"/>
    </location>
</feature>
<evidence type="ECO:0008006" key="5">
    <source>
        <dbReference type="Google" id="ProtNLM"/>
    </source>
</evidence>
<protein>
    <recommendedName>
        <fullName evidence="5">Transmembrane protein</fullName>
    </recommendedName>
</protein>
<feature type="region of interest" description="Disordered" evidence="1">
    <location>
        <begin position="204"/>
        <end position="241"/>
    </location>
</feature>
<dbReference type="AlphaFoldDB" id="A0A3A4AZZ9"/>
<feature type="compositionally biased region" description="Basic and acidic residues" evidence="1">
    <location>
        <begin position="222"/>
        <end position="241"/>
    </location>
</feature>
<feature type="transmembrane region" description="Helical" evidence="2">
    <location>
        <begin position="6"/>
        <end position="23"/>
    </location>
</feature>
<keyword evidence="2" id="KW-0472">Membrane</keyword>
<keyword evidence="4" id="KW-1185">Reference proteome</keyword>
<feature type="region of interest" description="Disordered" evidence="1">
    <location>
        <begin position="65"/>
        <end position="123"/>
    </location>
</feature>